<keyword evidence="6" id="KW-0547">Nucleotide-binding</keyword>
<accession>A0ABU7JCD9</accession>
<dbReference type="EMBL" id="JAUGZK010000002">
    <property type="protein sequence ID" value="MEE2023106.1"/>
    <property type="molecule type" value="Genomic_DNA"/>
</dbReference>
<dbReference type="SMART" id="SM00388">
    <property type="entry name" value="HisKA"/>
    <property type="match status" value="1"/>
</dbReference>
<dbReference type="PANTHER" id="PTHR44936:SF10">
    <property type="entry name" value="SENSOR PROTEIN RSTB"/>
    <property type="match status" value="1"/>
</dbReference>
<keyword evidence="5" id="KW-0808">Transferase</keyword>
<dbReference type="PANTHER" id="PTHR44936">
    <property type="entry name" value="SENSOR PROTEIN CREC"/>
    <property type="match status" value="1"/>
</dbReference>
<keyword evidence="12" id="KW-1185">Reference proteome</keyword>
<protein>
    <recommendedName>
        <fullName evidence="3">histidine kinase</fullName>
        <ecNumber evidence="3">2.7.13.3</ecNumber>
    </recommendedName>
</protein>
<dbReference type="Proteomes" id="UP001339167">
    <property type="component" value="Unassembled WGS sequence"/>
</dbReference>
<dbReference type="GO" id="GO:0005524">
    <property type="term" value="F:ATP binding"/>
    <property type="evidence" value="ECO:0007669"/>
    <property type="project" value="UniProtKB-KW"/>
</dbReference>
<evidence type="ECO:0000256" key="1">
    <source>
        <dbReference type="ARBA" id="ARBA00000085"/>
    </source>
</evidence>
<feature type="transmembrane region" description="Helical" evidence="9">
    <location>
        <begin position="75"/>
        <end position="93"/>
    </location>
</feature>
<dbReference type="SUPFAM" id="SSF55874">
    <property type="entry name" value="ATPase domain of HSP90 chaperone/DNA topoisomerase II/histidine kinase"/>
    <property type="match status" value="1"/>
</dbReference>
<dbReference type="Pfam" id="PF02518">
    <property type="entry name" value="HATPase_c"/>
    <property type="match status" value="1"/>
</dbReference>
<dbReference type="InterPro" id="IPR050980">
    <property type="entry name" value="2C_sensor_his_kinase"/>
</dbReference>
<dbReference type="EC" id="2.7.13.3" evidence="3"/>
<keyword evidence="9" id="KW-1133">Transmembrane helix</keyword>
<sequence>MLSLTVLEPQHQLRQLARFRWGVIGFIALAMLAAWLLHYPVSSWPLLLLLLALFAASNLLLPVLPNASHYSMRLYALYALADIVLLCCMLLLSGGVSNGLVALLLLPVAMASVLLPGRLCYLVALIAVLSYTLLLQLGDLSALSTAGPWLELQPENAATPAHAHHGTGHGVGHGSFDQHLLQMWWAFALSAGLISWFISAQARQIRKQARVLNQLQQQQLRQEQMLALATFAANAAHDLATPIQTMALIADELQVDATQAEQWQDLQQQLQRCQHLVQQLRQDAGSLRQPQQAEPVLQLTGQTVQRWLASRPDIEADCQFDSDATDFLLAEPQSLAAALLNILDNAADASLARQQPKLSIACQLSEQGCSIRIRDYGEGFSEQRLQELGHLPQLSSQGLGIGQFLANASIERLGGKVVRSNLADGGLTCIELPRNPV</sequence>
<reference evidence="11 12" key="1">
    <citation type="submission" date="2023-06" db="EMBL/GenBank/DDBJ databases">
        <title>Alkalimonas sp., MEB004 an alkaliphilic bacterium isolated from Lonar Lake, India.</title>
        <authorList>
            <person name="Joshi A."/>
            <person name="Thite S."/>
        </authorList>
    </citation>
    <scope>NUCLEOTIDE SEQUENCE [LARGE SCALE GENOMIC DNA]</scope>
    <source>
        <strain evidence="11 12">MEB004</strain>
    </source>
</reference>
<comment type="subcellular location">
    <subcellularLocation>
        <location evidence="2">Cell membrane</location>
        <topology evidence="2">Multi-pass membrane protein</topology>
    </subcellularLocation>
</comment>
<feature type="transmembrane region" description="Helical" evidence="9">
    <location>
        <begin position="183"/>
        <end position="200"/>
    </location>
</feature>
<dbReference type="Pfam" id="PF00512">
    <property type="entry name" value="HisKA"/>
    <property type="match status" value="1"/>
</dbReference>
<comment type="catalytic activity">
    <reaction evidence="1">
        <text>ATP + protein L-histidine = ADP + protein N-phospho-L-histidine.</text>
        <dbReference type="EC" id="2.7.13.3"/>
    </reaction>
</comment>
<evidence type="ECO:0000256" key="3">
    <source>
        <dbReference type="ARBA" id="ARBA00012438"/>
    </source>
</evidence>
<comment type="caution">
    <text evidence="11">The sequence shown here is derived from an EMBL/GenBank/DDBJ whole genome shotgun (WGS) entry which is preliminary data.</text>
</comment>
<dbReference type="Gene3D" id="1.10.287.130">
    <property type="match status" value="1"/>
</dbReference>
<dbReference type="InterPro" id="IPR036097">
    <property type="entry name" value="HisK_dim/P_sf"/>
</dbReference>
<keyword evidence="4" id="KW-1003">Cell membrane</keyword>
<dbReference type="InterPro" id="IPR003661">
    <property type="entry name" value="HisK_dim/P_dom"/>
</dbReference>
<evidence type="ECO:0000259" key="10">
    <source>
        <dbReference type="PROSITE" id="PS50109"/>
    </source>
</evidence>
<evidence type="ECO:0000256" key="9">
    <source>
        <dbReference type="SAM" id="Phobius"/>
    </source>
</evidence>
<dbReference type="SUPFAM" id="SSF47384">
    <property type="entry name" value="Homodimeric domain of signal transducing histidine kinase"/>
    <property type="match status" value="1"/>
</dbReference>
<evidence type="ECO:0000256" key="4">
    <source>
        <dbReference type="ARBA" id="ARBA00022475"/>
    </source>
</evidence>
<dbReference type="RefSeq" id="WP_330086470.1">
    <property type="nucleotide sequence ID" value="NZ_JAUGZK010000002.1"/>
</dbReference>
<evidence type="ECO:0000256" key="8">
    <source>
        <dbReference type="ARBA" id="ARBA00022840"/>
    </source>
</evidence>
<dbReference type="SMART" id="SM00387">
    <property type="entry name" value="HATPase_c"/>
    <property type="match status" value="1"/>
</dbReference>
<evidence type="ECO:0000256" key="2">
    <source>
        <dbReference type="ARBA" id="ARBA00004651"/>
    </source>
</evidence>
<feature type="transmembrane region" description="Helical" evidence="9">
    <location>
        <begin position="99"/>
        <end position="115"/>
    </location>
</feature>
<organism evidence="11 12">
    <name type="scientific">Alkalimonas mucilaginosa</name>
    <dbReference type="NCBI Taxonomy" id="3057676"/>
    <lineage>
        <taxon>Bacteria</taxon>
        <taxon>Pseudomonadati</taxon>
        <taxon>Pseudomonadota</taxon>
        <taxon>Gammaproteobacteria</taxon>
        <taxon>Alkalimonas</taxon>
    </lineage>
</organism>
<gene>
    <name evidence="11" type="ORF">QWF21_02525</name>
</gene>
<dbReference type="InterPro" id="IPR003594">
    <property type="entry name" value="HATPase_dom"/>
</dbReference>
<keyword evidence="7" id="KW-0418">Kinase</keyword>
<evidence type="ECO:0000256" key="7">
    <source>
        <dbReference type="ARBA" id="ARBA00022777"/>
    </source>
</evidence>
<proteinExistence type="predicted"/>
<feature type="transmembrane region" description="Helical" evidence="9">
    <location>
        <begin position="120"/>
        <end position="138"/>
    </location>
</feature>
<feature type="transmembrane region" description="Helical" evidence="9">
    <location>
        <begin position="44"/>
        <end position="63"/>
    </location>
</feature>
<name>A0ABU7JCD9_9GAMM</name>
<evidence type="ECO:0000313" key="11">
    <source>
        <dbReference type="EMBL" id="MEE2023106.1"/>
    </source>
</evidence>
<dbReference type="PROSITE" id="PS50109">
    <property type="entry name" value="HIS_KIN"/>
    <property type="match status" value="1"/>
</dbReference>
<dbReference type="Pfam" id="PF25323">
    <property type="entry name" value="6TM_PilS"/>
    <property type="match status" value="1"/>
</dbReference>
<dbReference type="InterPro" id="IPR036890">
    <property type="entry name" value="HATPase_C_sf"/>
</dbReference>
<feature type="transmembrane region" description="Helical" evidence="9">
    <location>
        <begin position="21"/>
        <end position="38"/>
    </location>
</feature>
<evidence type="ECO:0000256" key="5">
    <source>
        <dbReference type="ARBA" id="ARBA00022679"/>
    </source>
</evidence>
<feature type="domain" description="Histidine kinase" evidence="10">
    <location>
        <begin position="234"/>
        <end position="436"/>
    </location>
</feature>
<evidence type="ECO:0000313" key="12">
    <source>
        <dbReference type="Proteomes" id="UP001339167"/>
    </source>
</evidence>
<evidence type="ECO:0000256" key="6">
    <source>
        <dbReference type="ARBA" id="ARBA00022741"/>
    </source>
</evidence>
<keyword evidence="8 11" id="KW-0067">ATP-binding</keyword>
<keyword evidence="9" id="KW-0472">Membrane</keyword>
<dbReference type="Gene3D" id="3.30.565.10">
    <property type="entry name" value="Histidine kinase-like ATPase, C-terminal domain"/>
    <property type="match status" value="1"/>
</dbReference>
<keyword evidence="9" id="KW-0812">Transmembrane</keyword>
<dbReference type="InterPro" id="IPR005467">
    <property type="entry name" value="His_kinase_dom"/>
</dbReference>